<keyword evidence="3" id="KW-1133">Transmembrane helix</keyword>
<dbReference type="Gene3D" id="3.40.50.2000">
    <property type="entry name" value="Glycogen Phosphorylase B"/>
    <property type="match status" value="1"/>
</dbReference>
<dbReference type="Pfam" id="PF13692">
    <property type="entry name" value="Glyco_trans_1_4"/>
    <property type="match status" value="1"/>
</dbReference>
<name>A0ABX0VXC2_9RHOB</name>
<dbReference type="InterPro" id="IPR027417">
    <property type="entry name" value="P-loop_NTPase"/>
</dbReference>
<dbReference type="PANTHER" id="PTHR10605:SF56">
    <property type="entry name" value="BIFUNCTIONAL HEPARAN SULFATE N-DEACETYLASE_N-SULFOTRANSFERASE"/>
    <property type="match status" value="1"/>
</dbReference>
<dbReference type="Pfam" id="PF13469">
    <property type="entry name" value="Sulfotransfer_3"/>
    <property type="match status" value="1"/>
</dbReference>
<protein>
    <submittedName>
        <fullName evidence="4">Glycosyltransferase</fullName>
    </submittedName>
</protein>
<evidence type="ECO:0000313" key="4">
    <source>
        <dbReference type="EMBL" id="NIY72070.1"/>
    </source>
</evidence>
<dbReference type="PANTHER" id="PTHR10605">
    <property type="entry name" value="HEPARAN SULFATE SULFOTRANSFERASE"/>
    <property type="match status" value="1"/>
</dbReference>
<keyword evidence="3" id="KW-0812">Transmembrane</keyword>
<evidence type="ECO:0000256" key="2">
    <source>
        <dbReference type="SAM" id="MobiDB-lite"/>
    </source>
</evidence>
<sequence length="690" mass="76167">MKARLLLALGINPHRRRVGSFWIKITQFAVGTVELLLLFTPYVRTFRRLPKVDLMVVGAQKAGTTWLDAQLRGLNDCRLPDIKELHHFDRGRCWTLRRYLRQLGSGTVIEIAPDYGPMAAWRIRAMRRLFPDMKVAMILRHPAERDWSGLRMEMGFDSGRPLGDVPVAAMLRYLKSRRGRRYSDYSTHISRWSAVFGRQNLLLVPFDDIAQDPAGVVERVLSHADLNAGAPTISPEPVFAGEAQNPPPAVAAFLNRRAGAQIAKLPPEWAERWDRQLQTSRSGKALYICGFCPNQRATSSGQKLAHRKITEMAMHFAQVDVIYFRNKLDRLDPQPANWPANVRVLKDFEVGPKQRLLGALRWPHLPKFASARRWAAGRVIGRLVQSADYRAFYADFSQGAGAISEDSLPLFEFRQHDVVSKLYDRMAVRRPMLRLEALLTRRWERRVWSRVAQVTTLSEEDAAEISAVGVEARAEPVSGTVSIAKPAPISGRIIFWGNMARAENEDAAVRLVNDILPRVKIAVPDAHVWIVGAHPTERVRAIAAKDVTVTGFIEDPSPVLATASVAAVPLRLGSGVKIKVLETLEGGIPTVVSPVGGEGIPDHPILTRVDDDRAMAHAIIDILTAQNVPAAKSDMREMANGGTQSGPTEMREKKCSAPPASVAAMSNVPVGAAQLTASASRSAGAPEVPI</sequence>
<feature type="region of interest" description="Disordered" evidence="2">
    <location>
        <begin position="637"/>
        <end position="660"/>
    </location>
</feature>
<organism evidence="4 5">
    <name type="scientific">Marivivens donghaensis</name>
    <dbReference type="NCBI Taxonomy" id="1699413"/>
    <lineage>
        <taxon>Bacteria</taxon>
        <taxon>Pseudomonadati</taxon>
        <taxon>Pseudomonadota</taxon>
        <taxon>Alphaproteobacteria</taxon>
        <taxon>Rhodobacterales</taxon>
        <taxon>Paracoccaceae</taxon>
        <taxon>Marivivens group</taxon>
        <taxon>Marivivens</taxon>
    </lineage>
</organism>
<keyword evidence="1" id="KW-0808">Transferase</keyword>
<evidence type="ECO:0000256" key="3">
    <source>
        <dbReference type="SAM" id="Phobius"/>
    </source>
</evidence>
<reference evidence="4 5" key="1">
    <citation type="submission" date="2020-03" db="EMBL/GenBank/DDBJ databases">
        <title>Bacterial isolates of synthetic phycosphere.</title>
        <authorList>
            <person name="Fu H."/>
            <person name="Moran M.A."/>
        </authorList>
    </citation>
    <scope>NUCLEOTIDE SEQUENCE [LARGE SCALE GENOMIC DNA]</scope>
    <source>
        <strain evidence="4 5">HF1</strain>
    </source>
</reference>
<dbReference type="SUPFAM" id="SSF53756">
    <property type="entry name" value="UDP-Glycosyltransferase/glycogen phosphorylase"/>
    <property type="match status" value="1"/>
</dbReference>
<accession>A0ABX0VXC2</accession>
<dbReference type="EMBL" id="JAATOP010000003">
    <property type="protein sequence ID" value="NIY72070.1"/>
    <property type="molecule type" value="Genomic_DNA"/>
</dbReference>
<dbReference type="InterPro" id="IPR037359">
    <property type="entry name" value="NST/OST"/>
</dbReference>
<feature type="transmembrane region" description="Helical" evidence="3">
    <location>
        <begin position="21"/>
        <end position="43"/>
    </location>
</feature>
<dbReference type="SUPFAM" id="SSF52540">
    <property type="entry name" value="P-loop containing nucleoside triphosphate hydrolases"/>
    <property type="match status" value="1"/>
</dbReference>
<proteinExistence type="predicted"/>
<evidence type="ECO:0000313" key="5">
    <source>
        <dbReference type="Proteomes" id="UP000709466"/>
    </source>
</evidence>
<keyword evidence="3" id="KW-0472">Membrane</keyword>
<comment type="caution">
    <text evidence="4">The sequence shown here is derived from an EMBL/GenBank/DDBJ whole genome shotgun (WGS) entry which is preliminary data.</text>
</comment>
<keyword evidence="5" id="KW-1185">Reference proteome</keyword>
<dbReference type="Gene3D" id="3.40.50.300">
    <property type="entry name" value="P-loop containing nucleotide triphosphate hydrolases"/>
    <property type="match status" value="1"/>
</dbReference>
<gene>
    <name evidence="4" type="ORF">HCZ30_06430</name>
</gene>
<evidence type="ECO:0000256" key="1">
    <source>
        <dbReference type="ARBA" id="ARBA00022679"/>
    </source>
</evidence>
<dbReference type="Proteomes" id="UP000709466">
    <property type="component" value="Unassembled WGS sequence"/>
</dbReference>